<gene>
    <name evidence="1" type="ORF">QRX60_27700</name>
</gene>
<proteinExistence type="predicted"/>
<accession>A0A9Y2NDQ2</accession>
<evidence type="ECO:0000313" key="1">
    <source>
        <dbReference type="EMBL" id="WIX97868.1"/>
    </source>
</evidence>
<organism evidence="1 2">
    <name type="scientific">Amycolatopsis mongoliensis</name>
    <dbReference type="NCBI Taxonomy" id="715475"/>
    <lineage>
        <taxon>Bacteria</taxon>
        <taxon>Bacillati</taxon>
        <taxon>Actinomycetota</taxon>
        <taxon>Actinomycetes</taxon>
        <taxon>Pseudonocardiales</taxon>
        <taxon>Pseudonocardiaceae</taxon>
        <taxon>Amycolatopsis</taxon>
    </lineage>
</organism>
<dbReference type="Proteomes" id="UP001239397">
    <property type="component" value="Chromosome"/>
</dbReference>
<sequence>MVVVLVEKFANGGKGCLVAGTRQNGLTWEADLEHVYTVLSDKLKDVQPLLSDRELQDTKKRLGEYIKTTR</sequence>
<reference evidence="1 2" key="1">
    <citation type="submission" date="2023-06" db="EMBL/GenBank/DDBJ databases">
        <authorList>
            <person name="Oyuntsetseg B."/>
            <person name="Kim S.B."/>
        </authorList>
    </citation>
    <scope>NUCLEOTIDE SEQUENCE [LARGE SCALE GENOMIC DNA]</scope>
    <source>
        <strain evidence="1 2">4-36</strain>
    </source>
</reference>
<name>A0A9Y2NDQ2_9PSEU</name>
<dbReference type="EMBL" id="CP127295">
    <property type="protein sequence ID" value="WIX97868.1"/>
    <property type="molecule type" value="Genomic_DNA"/>
</dbReference>
<dbReference type="AlphaFoldDB" id="A0A9Y2NDQ2"/>
<evidence type="ECO:0000313" key="2">
    <source>
        <dbReference type="Proteomes" id="UP001239397"/>
    </source>
</evidence>
<dbReference type="RefSeq" id="WP_285994359.1">
    <property type="nucleotide sequence ID" value="NZ_CP127295.1"/>
</dbReference>
<dbReference type="KEGG" id="amog:QRX60_27700"/>
<keyword evidence="2" id="KW-1185">Reference proteome</keyword>
<protein>
    <submittedName>
        <fullName evidence="1">Uncharacterized protein</fullName>
    </submittedName>
</protein>